<evidence type="ECO:0000313" key="2">
    <source>
        <dbReference type="EMBL" id="KZS00503.1"/>
    </source>
</evidence>
<comment type="caution">
    <text evidence="2">The sequence shown here is derived from an EMBL/GenBank/DDBJ whole genome shotgun (WGS) entry which is preliminary data.</text>
</comment>
<proteinExistence type="predicted"/>
<evidence type="ECO:0000256" key="1">
    <source>
        <dbReference type="SAM" id="MobiDB-lite"/>
    </source>
</evidence>
<organism evidence="2 3">
    <name type="scientific">Daphnia magna</name>
    <dbReference type="NCBI Taxonomy" id="35525"/>
    <lineage>
        <taxon>Eukaryota</taxon>
        <taxon>Metazoa</taxon>
        <taxon>Ecdysozoa</taxon>
        <taxon>Arthropoda</taxon>
        <taxon>Crustacea</taxon>
        <taxon>Branchiopoda</taxon>
        <taxon>Diplostraca</taxon>
        <taxon>Cladocera</taxon>
        <taxon>Anomopoda</taxon>
        <taxon>Daphniidae</taxon>
        <taxon>Daphnia</taxon>
    </lineage>
</organism>
<evidence type="ECO:0000313" key="3">
    <source>
        <dbReference type="Proteomes" id="UP000076858"/>
    </source>
</evidence>
<dbReference type="Proteomes" id="UP000076858">
    <property type="component" value="Unassembled WGS sequence"/>
</dbReference>
<reference evidence="2 3" key="1">
    <citation type="submission" date="2016-03" db="EMBL/GenBank/DDBJ databases">
        <title>EvidentialGene: Evidence-directed Construction of Genes on Genomes.</title>
        <authorList>
            <person name="Gilbert D.G."/>
            <person name="Choi J.-H."/>
            <person name="Mockaitis K."/>
            <person name="Colbourne J."/>
            <person name="Pfrender M."/>
        </authorList>
    </citation>
    <scope>NUCLEOTIDE SEQUENCE [LARGE SCALE GENOMIC DNA]</scope>
    <source>
        <strain evidence="2 3">Xinb3</strain>
        <tissue evidence="2">Complete organism</tissue>
    </source>
</reference>
<dbReference type="AlphaFoldDB" id="A0A164HRV5"/>
<name>A0A164HRV5_9CRUS</name>
<feature type="non-terminal residue" evidence="2">
    <location>
        <position position="94"/>
    </location>
</feature>
<gene>
    <name evidence="2" type="ORF">APZ42_003170</name>
</gene>
<accession>A0A164HRV5</accession>
<sequence>RAAEAGHLPFGREVHVPVREGRPLQGHHGLQGAVPLRRPADDRRRAVPLRQGLDPGRVLLHLQRAGRSEPADRHLRRQVAVRPGRAGRAHALAT</sequence>
<feature type="non-terminal residue" evidence="2">
    <location>
        <position position="1"/>
    </location>
</feature>
<protein>
    <submittedName>
        <fullName evidence="2">Uncharacterized protein</fullName>
    </submittedName>
</protein>
<feature type="region of interest" description="Disordered" evidence="1">
    <location>
        <begin position="22"/>
        <end position="43"/>
    </location>
</feature>
<keyword evidence="3" id="KW-1185">Reference proteome</keyword>
<dbReference type="EMBL" id="LRGB01009697">
    <property type="protein sequence ID" value="KZS00503.1"/>
    <property type="molecule type" value="Genomic_DNA"/>
</dbReference>